<evidence type="ECO:0000313" key="2">
    <source>
        <dbReference type="Proteomes" id="UP000790096"/>
    </source>
</evidence>
<name>A0ABS5SU33_9GAMM</name>
<accession>A0ABS5SU33</accession>
<proteinExistence type="predicted"/>
<keyword evidence="2" id="KW-1185">Reference proteome</keyword>
<dbReference type="Proteomes" id="UP000790096">
    <property type="component" value="Unassembled WGS sequence"/>
</dbReference>
<organism evidence="1 2">
    <name type="scientific">Rosenbergiella gaditana</name>
    <dbReference type="NCBI Taxonomy" id="2726987"/>
    <lineage>
        <taxon>Bacteria</taxon>
        <taxon>Pseudomonadati</taxon>
        <taxon>Pseudomonadota</taxon>
        <taxon>Gammaproteobacteria</taxon>
        <taxon>Enterobacterales</taxon>
        <taxon>Erwiniaceae</taxon>
        <taxon>Rosenbergiella</taxon>
    </lineage>
</organism>
<sequence length="61" mass="6927">MFSTQRFTAKELAIAYASKQDKNYTPAQFLIVVEKLEVEFARLLKAPRSSEHASTTMVFEG</sequence>
<evidence type="ECO:0000313" key="1">
    <source>
        <dbReference type="EMBL" id="MBT0723387.1"/>
    </source>
</evidence>
<reference evidence="1 2" key="1">
    <citation type="submission" date="2020-04" db="EMBL/GenBank/DDBJ databases">
        <title>Genome sequencing of Rosenbergiella species.</title>
        <authorList>
            <person name="Alvarez-Perez S."/>
            <person name="Lievens B."/>
        </authorList>
    </citation>
    <scope>NUCLEOTIDE SEQUENCE [LARGE SCALE GENOMIC DNA]</scope>
    <source>
        <strain evidence="1 2">S61</strain>
    </source>
</reference>
<dbReference type="EMBL" id="JABBFR010000002">
    <property type="protein sequence ID" value="MBT0723387.1"/>
    <property type="molecule type" value="Genomic_DNA"/>
</dbReference>
<protein>
    <submittedName>
        <fullName evidence="1">Uncharacterized protein</fullName>
    </submittedName>
</protein>
<comment type="caution">
    <text evidence="1">The sequence shown here is derived from an EMBL/GenBank/DDBJ whole genome shotgun (WGS) entry which is preliminary data.</text>
</comment>
<gene>
    <name evidence="1" type="ORF">HH682_02775</name>
</gene>
<dbReference type="RefSeq" id="WP_214236006.1">
    <property type="nucleotide sequence ID" value="NZ_JABBFR010000002.1"/>
</dbReference>